<name>A0A4R2GHK8_9HYPH</name>
<reference evidence="2 3" key="1">
    <citation type="submission" date="2019-03" db="EMBL/GenBank/DDBJ databases">
        <title>Genomic Encyclopedia of Type Strains, Phase IV (KMG-IV): sequencing the most valuable type-strain genomes for metagenomic binning, comparative biology and taxonomic classification.</title>
        <authorList>
            <person name="Goeker M."/>
        </authorList>
    </citation>
    <scope>NUCLEOTIDE SEQUENCE [LARGE SCALE GENOMIC DNA]</scope>
    <source>
        <strain evidence="2 3">DSM 22958</strain>
    </source>
</reference>
<dbReference type="Proteomes" id="UP000294881">
    <property type="component" value="Unassembled WGS sequence"/>
</dbReference>
<dbReference type="OrthoDB" id="7068969at2"/>
<evidence type="ECO:0000313" key="3">
    <source>
        <dbReference type="Proteomes" id="UP000294881"/>
    </source>
</evidence>
<dbReference type="SUPFAM" id="SSF46955">
    <property type="entry name" value="Putative DNA-binding domain"/>
    <property type="match status" value="1"/>
</dbReference>
<protein>
    <submittedName>
        <fullName evidence="2">Helix-turn-helix protein</fullName>
    </submittedName>
</protein>
<dbReference type="RefSeq" id="WP_132010833.1">
    <property type="nucleotide sequence ID" value="NZ_JBHUNN010000003.1"/>
</dbReference>
<keyword evidence="3" id="KW-1185">Reference proteome</keyword>
<comment type="caution">
    <text evidence="2">The sequence shown here is derived from an EMBL/GenBank/DDBJ whole genome shotgun (WGS) entry which is preliminary data.</text>
</comment>
<feature type="domain" description="Helix-turn-helix" evidence="1">
    <location>
        <begin position="3"/>
        <end position="55"/>
    </location>
</feature>
<dbReference type="AlphaFoldDB" id="A0A4R2GHK8"/>
<dbReference type="InterPro" id="IPR041657">
    <property type="entry name" value="HTH_17"/>
</dbReference>
<accession>A0A4R2GHK8</accession>
<organism evidence="2 3">
    <name type="scientific">Camelimonas lactis</name>
    <dbReference type="NCBI Taxonomy" id="659006"/>
    <lineage>
        <taxon>Bacteria</taxon>
        <taxon>Pseudomonadati</taxon>
        <taxon>Pseudomonadota</taxon>
        <taxon>Alphaproteobacteria</taxon>
        <taxon>Hyphomicrobiales</taxon>
        <taxon>Chelatococcaceae</taxon>
        <taxon>Camelimonas</taxon>
    </lineage>
</organism>
<dbReference type="EMBL" id="SLWL01000030">
    <property type="protein sequence ID" value="TCO07605.1"/>
    <property type="molecule type" value="Genomic_DNA"/>
</dbReference>
<dbReference type="InterPro" id="IPR009061">
    <property type="entry name" value="DNA-bd_dom_put_sf"/>
</dbReference>
<dbReference type="Pfam" id="PF12728">
    <property type="entry name" value="HTH_17"/>
    <property type="match status" value="1"/>
</dbReference>
<sequence length="85" mass="9795">MTFLTVRQAADLIGVTPARLYQRRVAGTGPKFVRCPTNGALRYRRADVEEWLGEQAFFRLHSPDLVPPKSLEKKIARWTRTRTPK</sequence>
<evidence type="ECO:0000259" key="1">
    <source>
        <dbReference type="Pfam" id="PF12728"/>
    </source>
</evidence>
<proteinExistence type="predicted"/>
<evidence type="ECO:0000313" key="2">
    <source>
        <dbReference type="EMBL" id="TCO07605.1"/>
    </source>
</evidence>
<gene>
    <name evidence="2" type="ORF">EV666_13016</name>
</gene>